<name>A0A7J7UQ13_MYOMY</name>
<keyword evidence="1" id="KW-0812">Transmembrane</keyword>
<reference evidence="2 3" key="1">
    <citation type="journal article" date="2020" name="Nature">
        <title>Six reference-quality genomes reveal evolution of bat adaptations.</title>
        <authorList>
            <person name="Jebb D."/>
            <person name="Huang Z."/>
            <person name="Pippel M."/>
            <person name="Hughes G.M."/>
            <person name="Lavrichenko K."/>
            <person name="Devanna P."/>
            <person name="Winkler S."/>
            <person name="Jermiin L.S."/>
            <person name="Skirmuntt E.C."/>
            <person name="Katzourakis A."/>
            <person name="Burkitt-Gray L."/>
            <person name="Ray D.A."/>
            <person name="Sullivan K.A.M."/>
            <person name="Roscito J.G."/>
            <person name="Kirilenko B.M."/>
            <person name="Davalos L.M."/>
            <person name="Corthals A.P."/>
            <person name="Power M.L."/>
            <person name="Jones G."/>
            <person name="Ransome R.D."/>
            <person name="Dechmann D.K.N."/>
            <person name="Locatelli A.G."/>
            <person name="Puechmaille S.J."/>
            <person name="Fedrigo O."/>
            <person name="Jarvis E.D."/>
            <person name="Hiller M."/>
            <person name="Vernes S.C."/>
            <person name="Myers E.W."/>
            <person name="Teeling E.C."/>
        </authorList>
    </citation>
    <scope>NUCLEOTIDE SEQUENCE [LARGE SCALE GENOMIC DNA]</scope>
    <source>
        <strain evidence="2">MMyoMyo1</strain>
        <tissue evidence="2">Flight muscle</tissue>
    </source>
</reference>
<evidence type="ECO:0000313" key="2">
    <source>
        <dbReference type="EMBL" id="KAF6314884.1"/>
    </source>
</evidence>
<protein>
    <submittedName>
        <fullName evidence="2">Uncharacterized protein</fullName>
    </submittedName>
</protein>
<keyword evidence="1" id="KW-0472">Membrane</keyword>
<comment type="caution">
    <text evidence="2">The sequence shown here is derived from an EMBL/GenBank/DDBJ whole genome shotgun (WGS) entry which is preliminary data.</text>
</comment>
<organism evidence="2 3">
    <name type="scientific">Myotis myotis</name>
    <name type="common">Greater mouse-eared bat</name>
    <name type="synonym">Vespertilio myotis</name>
    <dbReference type="NCBI Taxonomy" id="51298"/>
    <lineage>
        <taxon>Eukaryota</taxon>
        <taxon>Metazoa</taxon>
        <taxon>Chordata</taxon>
        <taxon>Craniata</taxon>
        <taxon>Vertebrata</taxon>
        <taxon>Euteleostomi</taxon>
        <taxon>Mammalia</taxon>
        <taxon>Eutheria</taxon>
        <taxon>Laurasiatheria</taxon>
        <taxon>Chiroptera</taxon>
        <taxon>Yangochiroptera</taxon>
        <taxon>Vespertilionidae</taxon>
        <taxon>Myotis</taxon>
    </lineage>
</organism>
<dbReference type="EMBL" id="JABWUV010000012">
    <property type="protein sequence ID" value="KAF6314884.1"/>
    <property type="molecule type" value="Genomic_DNA"/>
</dbReference>
<keyword evidence="3" id="KW-1185">Reference proteome</keyword>
<evidence type="ECO:0000256" key="1">
    <source>
        <dbReference type="SAM" id="Phobius"/>
    </source>
</evidence>
<dbReference type="AlphaFoldDB" id="A0A7J7UQ13"/>
<evidence type="ECO:0000313" key="3">
    <source>
        <dbReference type="Proteomes" id="UP000527355"/>
    </source>
</evidence>
<proteinExistence type="predicted"/>
<dbReference type="Proteomes" id="UP000527355">
    <property type="component" value="Unassembled WGS sequence"/>
</dbReference>
<gene>
    <name evidence="2" type="ORF">mMyoMyo1_008659</name>
</gene>
<keyword evidence="1" id="KW-1133">Transmembrane helix</keyword>
<accession>A0A7J7UQ13</accession>
<feature type="transmembrane region" description="Helical" evidence="1">
    <location>
        <begin position="88"/>
        <end position="114"/>
    </location>
</feature>
<sequence>MRDECISVLTTPQSLWGLSAKGRLSLDCPLGAKDLCVPLPYLWLPFSASSHAELQVPAAFCFFHEPENSMKTKLLSILYTRVLFPYHYTWHVIIVIMIAITVITVVTVNSYIVLSLNQRALPRPAHAVLTATLWGRYHYHPHFV</sequence>